<proteinExistence type="predicted"/>
<comment type="caution">
    <text evidence="1">The sequence shown here is derived from an EMBL/GenBank/DDBJ whole genome shotgun (WGS) entry which is preliminary data.</text>
</comment>
<evidence type="ECO:0000313" key="1">
    <source>
        <dbReference type="EMBL" id="MFC6884888.1"/>
    </source>
</evidence>
<keyword evidence="2" id="KW-1185">Reference proteome</keyword>
<evidence type="ECO:0000313" key="2">
    <source>
        <dbReference type="Proteomes" id="UP001596380"/>
    </source>
</evidence>
<dbReference type="EMBL" id="JBHSXS010000031">
    <property type="protein sequence ID" value="MFC6884888.1"/>
    <property type="molecule type" value="Genomic_DNA"/>
</dbReference>
<reference evidence="2" key="1">
    <citation type="journal article" date="2019" name="Int. J. Syst. Evol. Microbiol.">
        <title>The Global Catalogue of Microorganisms (GCM) 10K type strain sequencing project: providing services to taxonomists for standard genome sequencing and annotation.</title>
        <authorList>
            <consortium name="The Broad Institute Genomics Platform"/>
            <consortium name="The Broad Institute Genome Sequencing Center for Infectious Disease"/>
            <person name="Wu L."/>
            <person name="Ma J."/>
        </authorList>
    </citation>
    <scope>NUCLEOTIDE SEQUENCE [LARGE SCALE GENOMIC DNA]</scope>
    <source>
        <strain evidence="2">JCM 3369</strain>
    </source>
</reference>
<sequence>MGPYVFVIECHAVEPGGRWARVPGDGGSGIEMYGGSAAEFANVLLDRCSARIAEGGGWSTEGPFQLRARVWSEFAGADDEPLPGLESRTADRCWEVFDRFGIRTDAEEIRGSAEVRRRLPDGSAAGHG</sequence>
<name>A0ABW2CW80_9ACTN</name>
<organism evidence="1 2">
    <name type="scientific">Actinomadura yumaensis</name>
    <dbReference type="NCBI Taxonomy" id="111807"/>
    <lineage>
        <taxon>Bacteria</taxon>
        <taxon>Bacillati</taxon>
        <taxon>Actinomycetota</taxon>
        <taxon>Actinomycetes</taxon>
        <taxon>Streptosporangiales</taxon>
        <taxon>Thermomonosporaceae</taxon>
        <taxon>Actinomadura</taxon>
    </lineage>
</organism>
<accession>A0ABW2CW80</accession>
<protein>
    <submittedName>
        <fullName evidence="1">Uncharacterized protein</fullName>
    </submittedName>
</protein>
<dbReference type="RefSeq" id="WP_160826829.1">
    <property type="nucleotide sequence ID" value="NZ_JBHSXE010000001.1"/>
</dbReference>
<gene>
    <name evidence="1" type="ORF">ACFQKB_34370</name>
</gene>
<dbReference type="Proteomes" id="UP001596380">
    <property type="component" value="Unassembled WGS sequence"/>
</dbReference>